<dbReference type="AlphaFoldDB" id="A0A336NE31"/>
<evidence type="ECO:0000256" key="1">
    <source>
        <dbReference type="SAM" id="Phobius"/>
    </source>
</evidence>
<evidence type="ECO:0000313" key="3">
    <source>
        <dbReference type="Proteomes" id="UP000253846"/>
    </source>
</evidence>
<protein>
    <submittedName>
        <fullName evidence="2">Uncharacterized protein</fullName>
    </submittedName>
</protein>
<organism evidence="2 3">
    <name type="scientific">Bartonella grahamii</name>
    <dbReference type="NCBI Taxonomy" id="33045"/>
    <lineage>
        <taxon>Bacteria</taxon>
        <taxon>Pseudomonadati</taxon>
        <taxon>Pseudomonadota</taxon>
        <taxon>Alphaproteobacteria</taxon>
        <taxon>Hyphomicrobiales</taxon>
        <taxon>Bartonellaceae</taxon>
        <taxon>Bartonella</taxon>
    </lineage>
</organism>
<accession>A0A336NE31</accession>
<proteinExistence type="predicted"/>
<evidence type="ECO:0000313" key="2">
    <source>
        <dbReference type="EMBL" id="SSZ40705.1"/>
    </source>
</evidence>
<name>A0A336NE31_BARGR</name>
<dbReference type="EMBL" id="UFTD01000002">
    <property type="protein sequence ID" value="SSZ40705.1"/>
    <property type="molecule type" value="Genomic_DNA"/>
</dbReference>
<keyword evidence="1" id="KW-0812">Transmembrane</keyword>
<gene>
    <name evidence="2" type="ORF">NCTC12860_01861</name>
</gene>
<keyword evidence="1" id="KW-1133">Transmembrane helix</keyword>
<dbReference type="Proteomes" id="UP000253846">
    <property type="component" value="Unassembled WGS sequence"/>
</dbReference>
<keyword evidence="1" id="KW-0472">Membrane</keyword>
<sequence>MQNKISQTNTLMLSIHALVLKKYFSILLNLFYDSAREWYHERVSMNNIKSILRHYLYAS</sequence>
<reference evidence="2 3" key="1">
    <citation type="submission" date="2018-06" db="EMBL/GenBank/DDBJ databases">
        <authorList>
            <consortium name="Pathogen Informatics"/>
            <person name="Doyle S."/>
        </authorList>
    </citation>
    <scope>NUCLEOTIDE SEQUENCE [LARGE SCALE GENOMIC DNA]</scope>
    <source>
        <strain evidence="2 3">NCTC12860</strain>
    </source>
</reference>
<feature type="transmembrane region" description="Helical" evidence="1">
    <location>
        <begin position="12"/>
        <end position="32"/>
    </location>
</feature>